<evidence type="ECO:0008006" key="4">
    <source>
        <dbReference type="Google" id="ProtNLM"/>
    </source>
</evidence>
<dbReference type="OrthoDB" id="340983at2759"/>
<feature type="region of interest" description="Disordered" evidence="1">
    <location>
        <begin position="682"/>
        <end position="720"/>
    </location>
</feature>
<evidence type="ECO:0000313" key="2">
    <source>
        <dbReference type="EMBL" id="PFH35296.1"/>
    </source>
</evidence>
<feature type="compositionally biased region" description="Polar residues" evidence="1">
    <location>
        <begin position="462"/>
        <end position="474"/>
    </location>
</feature>
<dbReference type="VEuPathDB" id="ToxoDB:BESB_061830"/>
<feature type="region of interest" description="Disordered" evidence="1">
    <location>
        <begin position="396"/>
        <end position="417"/>
    </location>
</feature>
<comment type="caution">
    <text evidence="2">The sequence shown here is derived from an EMBL/GenBank/DDBJ whole genome shotgun (WGS) entry which is preliminary data.</text>
</comment>
<feature type="compositionally biased region" description="Polar residues" evidence="1">
    <location>
        <begin position="691"/>
        <end position="704"/>
    </location>
</feature>
<feature type="compositionally biased region" description="Low complexity" evidence="1">
    <location>
        <begin position="1099"/>
        <end position="1114"/>
    </location>
</feature>
<reference evidence="2 3" key="1">
    <citation type="submission" date="2017-09" db="EMBL/GenBank/DDBJ databases">
        <title>Genome sequencing of Besnoitia besnoiti strain Bb-Ger1.</title>
        <authorList>
            <person name="Schares G."/>
            <person name="Venepally P."/>
            <person name="Lorenzi H.A."/>
        </authorList>
    </citation>
    <scope>NUCLEOTIDE SEQUENCE [LARGE SCALE GENOMIC DNA]</scope>
    <source>
        <strain evidence="2 3">Bb-Ger1</strain>
    </source>
</reference>
<protein>
    <recommendedName>
        <fullName evidence="4">Spatacsin C-terminal domain-containing protein</fullName>
    </recommendedName>
</protein>
<feature type="region of interest" description="Disordered" evidence="1">
    <location>
        <begin position="321"/>
        <end position="346"/>
    </location>
</feature>
<keyword evidence="3" id="KW-1185">Reference proteome</keyword>
<feature type="region of interest" description="Disordered" evidence="1">
    <location>
        <begin position="588"/>
        <end position="645"/>
    </location>
</feature>
<organism evidence="2 3">
    <name type="scientific">Besnoitia besnoiti</name>
    <name type="common">Apicomplexan protozoan</name>
    <dbReference type="NCBI Taxonomy" id="94643"/>
    <lineage>
        <taxon>Eukaryota</taxon>
        <taxon>Sar</taxon>
        <taxon>Alveolata</taxon>
        <taxon>Apicomplexa</taxon>
        <taxon>Conoidasida</taxon>
        <taxon>Coccidia</taxon>
        <taxon>Eucoccidiorida</taxon>
        <taxon>Eimeriorina</taxon>
        <taxon>Sarcocystidae</taxon>
        <taxon>Besnoitia</taxon>
    </lineage>
</organism>
<feature type="compositionally biased region" description="Polar residues" evidence="1">
    <location>
        <begin position="440"/>
        <end position="449"/>
    </location>
</feature>
<feature type="compositionally biased region" description="Low complexity" evidence="1">
    <location>
        <begin position="598"/>
        <end position="609"/>
    </location>
</feature>
<evidence type="ECO:0000313" key="3">
    <source>
        <dbReference type="Proteomes" id="UP000224006"/>
    </source>
</evidence>
<dbReference type="KEGG" id="bbes:BESB_061830"/>
<feature type="compositionally biased region" description="Low complexity" evidence="1">
    <location>
        <begin position="1132"/>
        <end position="1144"/>
    </location>
</feature>
<dbReference type="AlphaFoldDB" id="A0A2A9MH58"/>
<gene>
    <name evidence="2" type="ORF">BESB_061830</name>
</gene>
<dbReference type="Proteomes" id="UP000224006">
    <property type="component" value="Chromosome V"/>
</dbReference>
<dbReference type="EMBL" id="NWUJ01000005">
    <property type="protein sequence ID" value="PFH35296.1"/>
    <property type="molecule type" value="Genomic_DNA"/>
</dbReference>
<sequence>MGSFISRAARGCDVPVAFLSLLLEHDHLDDLLRCCQFSLSLPRAPRLRSGAPLAPSACRSSLASSLESSVFSASRGSAEAAPADALAPGSRASALDASLGLLVSLGAHTSVPVSTPSASPSVAFASGEAAKAHALPWSDERSIAESLALAIVSHLHRRMCLLPDALGEARGESTEKKRVQLDVLVKAHVQLGLTSELASLLQEEAFRCMECIGRDIDVLYSEAGEDCLLLTLQLFLESSRFFLAAGCLQLHLTVNRLAALVALQLKAVEFFLSLRCLARKVREHDLARRARILRLLDRVPRPSSAGAAETPAVFCGDEATKREPRQSADAPPVSRTALTRDAFEGGVGGQDGSAWLEGGAASNVSELAPSSQTPPLGDLVQTLLFELSCEEATMRSADATQLEEAREASGGAPSLASCAARDAGIWERRPERGRAALFASSGTSGGFQQTRRDSLARRGSLPSLQSGERTSSGVQPGGAGRMGAGDYRQCDKVRCEGAVDDDDGRTITALLAREKGAGDTLLSPFKVVHLSLKEVLLFIEVHPDAMASVIVARAYDHIYGGVVNAAWPRAIFRHCVLRGDPHYREQLQSLGGGGRAPPGGASRRAGAAPFVAEQAAEGARSRTPPPSQSDAGDSAEEGERRCHGRRSACAVAESSLWKTGGFGNEIMAAVVRLFLAEFGGGGADPEKAASSPASLQQGGESSSPRGEGDSARGRPRKIAESSSGLVLVALDARHAERDLQGEKASPRHPAAVNRDAQDDSGCNEDKRLSGRGGAAESAVWQTADGHRAAPMVGEASNIGGQRRGFGGRQVQGSPQGTSKQEESRARGSGAVAVWASSAVGDEGDTARWTETESGNGDLPQAALDLRGRRRGEGLDSASPSSSPAGWRERPRLEEGSQGSAPGAGRTSSSRGDEGASPSSPSVATGCGERRVAADVLRARFLGKNVDLGLPAVAGVQEYAVDARAGSPGVSPRAAASPAPPPRASFFTAAADFDFGVYTFRPSGVLGEIRRACAAGRAPAEAETLAEEIGEKFRDRCVSSMKDLLVHGVENLELRLQFCRLLGPSFADVTAETCEIVDDASLYPPAGFLRVHGRLNRMAAGAGEAPQPSASAGGPADRGASAQAAQKEGKKSGAQPPAAADGPAAWSDTRTSVEA</sequence>
<proteinExistence type="predicted"/>
<feature type="region of interest" description="Disordered" evidence="1">
    <location>
        <begin position="437"/>
        <end position="485"/>
    </location>
</feature>
<feature type="compositionally biased region" description="Low complexity" evidence="1">
    <location>
        <begin position="826"/>
        <end position="840"/>
    </location>
</feature>
<name>A0A2A9MH58_BESBE</name>
<evidence type="ECO:0000256" key="1">
    <source>
        <dbReference type="SAM" id="MobiDB-lite"/>
    </source>
</evidence>
<feature type="region of interest" description="Disordered" evidence="1">
    <location>
        <begin position="738"/>
        <end position="926"/>
    </location>
</feature>
<feature type="region of interest" description="Disordered" evidence="1">
    <location>
        <begin position="1099"/>
        <end position="1154"/>
    </location>
</feature>
<accession>A0A2A9MH58</accession>
<dbReference type="GeneID" id="40311111"/>
<dbReference type="RefSeq" id="XP_029219305.1">
    <property type="nucleotide sequence ID" value="XM_029364597.1"/>
</dbReference>